<comment type="caution">
    <text evidence="8">The sequence shown here is derived from an EMBL/GenBank/DDBJ whole genome shotgun (WGS) entry which is preliminary data.</text>
</comment>
<reference evidence="9" key="1">
    <citation type="submission" date="2017-10" db="EMBL/GenBank/DDBJ databases">
        <title>Rapid genome shrinkage in a self-fertile nematode reveals novel sperm competition proteins.</title>
        <authorList>
            <person name="Yin D."/>
            <person name="Schwarz E.M."/>
            <person name="Thomas C.G."/>
            <person name="Felde R.L."/>
            <person name="Korf I.F."/>
            <person name="Cutter A.D."/>
            <person name="Schartner C.M."/>
            <person name="Ralston E.J."/>
            <person name="Meyer B.J."/>
            <person name="Haag E.S."/>
        </authorList>
    </citation>
    <scope>NUCLEOTIDE SEQUENCE [LARGE SCALE GENOMIC DNA]</scope>
    <source>
        <strain evidence="9">JU1422</strain>
    </source>
</reference>
<proteinExistence type="predicted"/>
<keyword evidence="2" id="KW-0328">Glycosyltransferase</keyword>
<gene>
    <name evidence="8" type="primary">Cnig_chr_X.g26670</name>
    <name evidence="8" type="ORF">B9Z55_026670</name>
</gene>
<evidence type="ECO:0000256" key="5">
    <source>
        <dbReference type="ARBA" id="ARBA00022989"/>
    </source>
</evidence>
<evidence type="ECO:0000256" key="6">
    <source>
        <dbReference type="ARBA" id="ARBA00023136"/>
    </source>
</evidence>
<dbReference type="STRING" id="1611254.A0A2G5T451"/>
<dbReference type="EMBL" id="PDUG01000006">
    <property type="protein sequence ID" value="PIC22057.1"/>
    <property type="molecule type" value="Genomic_DNA"/>
</dbReference>
<accession>A0A2G5T451</accession>
<evidence type="ECO:0008006" key="10">
    <source>
        <dbReference type="Google" id="ProtNLM"/>
    </source>
</evidence>
<evidence type="ECO:0000256" key="3">
    <source>
        <dbReference type="ARBA" id="ARBA00022679"/>
    </source>
</evidence>
<keyword evidence="5 7" id="KW-1133">Transmembrane helix</keyword>
<organism evidence="8 9">
    <name type="scientific">Caenorhabditis nigoni</name>
    <dbReference type="NCBI Taxonomy" id="1611254"/>
    <lineage>
        <taxon>Eukaryota</taxon>
        <taxon>Metazoa</taxon>
        <taxon>Ecdysozoa</taxon>
        <taxon>Nematoda</taxon>
        <taxon>Chromadorea</taxon>
        <taxon>Rhabditida</taxon>
        <taxon>Rhabditina</taxon>
        <taxon>Rhabditomorpha</taxon>
        <taxon>Rhabditoidea</taxon>
        <taxon>Rhabditidae</taxon>
        <taxon>Peloderinae</taxon>
        <taxon>Caenorhabditis</taxon>
    </lineage>
</organism>
<name>A0A2G5T451_9PELO</name>
<evidence type="ECO:0000313" key="8">
    <source>
        <dbReference type="EMBL" id="PIC22057.1"/>
    </source>
</evidence>
<sequence>MSSIFKKAALDECGGMVEFKDYMAEDYFFGKNLAARGYTSGISNQPALQNSAATTFTSFSNRVGRRAKLRIAMMPQVILVEPLQDCFPAGIIMALSVHYLFDITIPMLFVIHFFFWISMDYMIMRVLQNGPLTLPLIQFFGFWLFRELSSPVIFIKALMTPSVRWRNNIFHVRWGGKIRDRISV</sequence>
<evidence type="ECO:0000256" key="2">
    <source>
        <dbReference type="ARBA" id="ARBA00022676"/>
    </source>
</evidence>
<dbReference type="OrthoDB" id="1483400at2759"/>
<evidence type="ECO:0000256" key="4">
    <source>
        <dbReference type="ARBA" id="ARBA00022692"/>
    </source>
</evidence>
<dbReference type="GO" id="GO:0008120">
    <property type="term" value="F:ceramide glucosyltransferase activity"/>
    <property type="evidence" value="ECO:0007669"/>
    <property type="project" value="TreeGrafter"/>
</dbReference>
<dbReference type="Pfam" id="PF13506">
    <property type="entry name" value="Glyco_transf_21"/>
    <property type="match status" value="1"/>
</dbReference>
<evidence type="ECO:0000256" key="1">
    <source>
        <dbReference type="ARBA" id="ARBA00004141"/>
    </source>
</evidence>
<dbReference type="InterPro" id="IPR025993">
    <property type="entry name" value="Ceramide_glucosylTrfase"/>
</dbReference>
<dbReference type="PANTHER" id="PTHR12726">
    <property type="entry name" value="CERAMIDE GLUCOSYLTRANSFERASE"/>
    <property type="match status" value="1"/>
</dbReference>
<dbReference type="Proteomes" id="UP000230233">
    <property type="component" value="Chromosome X"/>
</dbReference>
<keyword evidence="3" id="KW-0808">Transferase</keyword>
<keyword evidence="9" id="KW-1185">Reference proteome</keyword>
<evidence type="ECO:0000313" key="9">
    <source>
        <dbReference type="Proteomes" id="UP000230233"/>
    </source>
</evidence>
<protein>
    <recommendedName>
        <fullName evidence="10">Ceramide glucosyltransferase</fullName>
    </recommendedName>
</protein>
<dbReference type="GO" id="GO:0006679">
    <property type="term" value="P:glucosylceramide biosynthetic process"/>
    <property type="evidence" value="ECO:0007669"/>
    <property type="project" value="TreeGrafter"/>
</dbReference>
<dbReference type="PANTHER" id="PTHR12726:SF0">
    <property type="entry name" value="CERAMIDE GLUCOSYLTRANSFERASE"/>
    <property type="match status" value="1"/>
</dbReference>
<keyword evidence="6 7" id="KW-0472">Membrane</keyword>
<comment type="subcellular location">
    <subcellularLocation>
        <location evidence="1">Membrane</location>
        <topology evidence="1">Multi-pass membrane protein</topology>
    </subcellularLocation>
</comment>
<keyword evidence="4 7" id="KW-0812">Transmembrane</keyword>
<dbReference type="GO" id="GO:0016020">
    <property type="term" value="C:membrane"/>
    <property type="evidence" value="ECO:0007669"/>
    <property type="project" value="UniProtKB-SubCell"/>
</dbReference>
<feature type="transmembrane region" description="Helical" evidence="7">
    <location>
        <begin position="99"/>
        <end position="117"/>
    </location>
</feature>
<evidence type="ECO:0000256" key="7">
    <source>
        <dbReference type="SAM" id="Phobius"/>
    </source>
</evidence>
<dbReference type="AlphaFoldDB" id="A0A2G5T451"/>